<dbReference type="InterPro" id="IPR053039">
    <property type="entry name" value="Polarity_Bud-Selection_Reg"/>
</dbReference>
<feature type="compositionally biased region" description="Low complexity" evidence="3">
    <location>
        <begin position="937"/>
        <end position="946"/>
    </location>
</feature>
<feature type="compositionally biased region" description="Polar residues" evidence="3">
    <location>
        <begin position="885"/>
        <end position="901"/>
    </location>
</feature>
<evidence type="ECO:0000313" key="5">
    <source>
        <dbReference type="EMBL" id="KPM35828.1"/>
    </source>
</evidence>
<feature type="compositionally biased region" description="Basic and acidic residues" evidence="3">
    <location>
        <begin position="614"/>
        <end position="636"/>
    </location>
</feature>
<accession>A0A0N8H5D0</accession>
<evidence type="ECO:0000259" key="4">
    <source>
        <dbReference type="PROSITE" id="PS50002"/>
    </source>
</evidence>
<feature type="domain" description="SH3" evidence="4">
    <location>
        <begin position="349"/>
        <end position="410"/>
    </location>
</feature>
<dbReference type="PANTHER" id="PTHR47775">
    <property type="entry name" value="BUD SITE SELECTION PROTEIN 14"/>
    <property type="match status" value="1"/>
</dbReference>
<feature type="compositionally biased region" description="Basic and acidic residues" evidence="3">
    <location>
        <begin position="560"/>
        <end position="570"/>
    </location>
</feature>
<feature type="compositionally biased region" description="Basic and acidic residues" evidence="3">
    <location>
        <begin position="664"/>
        <end position="678"/>
    </location>
</feature>
<feature type="compositionally biased region" description="Basic and acidic residues" evidence="3">
    <location>
        <begin position="229"/>
        <end position="247"/>
    </location>
</feature>
<feature type="compositionally biased region" description="Polar residues" evidence="3">
    <location>
        <begin position="765"/>
        <end position="774"/>
    </location>
</feature>
<feature type="compositionally biased region" description="Basic and acidic residues" evidence="3">
    <location>
        <begin position="847"/>
        <end position="857"/>
    </location>
</feature>
<proteinExistence type="predicted"/>
<feature type="compositionally biased region" description="Acidic residues" evidence="3">
    <location>
        <begin position="119"/>
        <end position="134"/>
    </location>
</feature>
<feature type="compositionally biased region" description="Basic and acidic residues" evidence="3">
    <location>
        <begin position="41"/>
        <end position="75"/>
    </location>
</feature>
<dbReference type="PROSITE" id="PS50002">
    <property type="entry name" value="SH3"/>
    <property type="match status" value="1"/>
</dbReference>
<feature type="compositionally biased region" description="Low complexity" evidence="3">
    <location>
        <begin position="481"/>
        <end position="504"/>
    </location>
</feature>
<dbReference type="GO" id="GO:0015630">
    <property type="term" value="C:microtubule cytoskeleton"/>
    <property type="evidence" value="ECO:0007669"/>
    <property type="project" value="TreeGrafter"/>
</dbReference>
<reference evidence="5 6" key="1">
    <citation type="submission" date="2015-09" db="EMBL/GenBank/DDBJ databases">
        <title>Draft genome of a European isolate of the apple canker pathogen Neonectria ditissima.</title>
        <authorList>
            <person name="Gomez-Cortecero A."/>
            <person name="Harrison R.J."/>
            <person name="Armitage A.D."/>
        </authorList>
    </citation>
    <scope>NUCLEOTIDE SEQUENCE [LARGE SCALE GENOMIC DNA]</scope>
    <source>
        <strain evidence="5 6">R09/05</strain>
    </source>
</reference>
<feature type="region of interest" description="Disordered" evidence="3">
    <location>
        <begin position="217"/>
        <end position="249"/>
    </location>
</feature>
<comment type="caution">
    <text evidence="5">The sequence shown here is derived from an EMBL/GenBank/DDBJ whole genome shotgun (WGS) entry which is preliminary data.</text>
</comment>
<feature type="region of interest" description="Disordered" evidence="3">
    <location>
        <begin position="270"/>
        <end position="306"/>
    </location>
</feature>
<feature type="compositionally biased region" description="Basic and acidic residues" evidence="3">
    <location>
        <begin position="778"/>
        <end position="794"/>
    </location>
</feature>
<dbReference type="InterPro" id="IPR001452">
    <property type="entry name" value="SH3_domain"/>
</dbReference>
<feature type="compositionally biased region" description="Polar residues" evidence="3">
    <location>
        <begin position="679"/>
        <end position="696"/>
    </location>
</feature>
<dbReference type="OrthoDB" id="196165at2759"/>
<dbReference type="InterPro" id="IPR036028">
    <property type="entry name" value="SH3-like_dom_sf"/>
</dbReference>
<dbReference type="AlphaFoldDB" id="A0A0N8H5D0"/>
<evidence type="ECO:0000256" key="3">
    <source>
        <dbReference type="SAM" id="MobiDB-lite"/>
    </source>
</evidence>
<feature type="region of interest" description="Disordered" evidence="3">
    <location>
        <begin position="560"/>
        <end position="580"/>
    </location>
</feature>
<evidence type="ECO:0000256" key="2">
    <source>
        <dbReference type="PROSITE-ProRule" id="PRU00192"/>
    </source>
</evidence>
<feature type="compositionally biased region" description="Basic and acidic residues" evidence="3">
    <location>
        <begin position="8"/>
        <end position="21"/>
    </location>
</feature>
<dbReference type="SUPFAM" id="SSF50044">
    <property type="entry name" value="SH3-domain"/>
    <property type="match status" value="1"/>
</dbReference>
<sequence length="1021" mass="113224">MTRPTIIRADHDAPSAQDHTKRPVSSVKPASSKALGPHQAETIREVSSDTADEQSRSPRISWDHGDTGDIHKFAEDLVAGPSHSKHRDDQDDSDDDDDRRMTQEDALAIAQNGGISSSDEGDLDGDADDLDDDMMDKISSSPSIEDGGCCPVVTPVAWPRRVSSLPSSLRSTSPQITGSSGLRPPSPYPDALKHHPNHITCAQLPRALPVIPNHHRLRRENSECDTSETEPKPDGAELDERFDEGSRKPAVGVAKVIKREESVIGDKDSDRDVFYECSENPKSESRTDDDTTEQDNSATFDATDDDMPLMIPYEESFEDDDDSDLSFPDNTSYIDSGWAAECLQDIEDIDFEFVYALHTFVATVEGQANATKGDTMVLLDDSNSYWWLVRVVKDSSIGYLPAEHIETPTERLARLNKHRNVDLSATMLGDQAEKKPQTFKTAIRLKRKTVAFAPPTYVDYSDFDDYSTDEEDLDELFAGHTSTTTQQQQQESKESQQQQTANAAAEDDAAAEDSAKVEPLKPRASVEPLKPRLNRDVKLVEPTKVETVIEEDETRNSEEILLDTKLEGPSKSRNGTVRNTDSFFRDDTVETKKITLTPNLLRDDNQPRPSTDSATKEAKVRGSLDKLEKELVADKDKKKKERDRKEKEKKPSAIRSFFSRKDKKKTDDDDESFGKRSMDLQSDSVGRSSESPSLEEQMSDKIQRSPSKLQKQLPRTEPSPTRKGPGGQAQPSSTKELAAYLNETRTNDVSNVPPATMRIVDAETNETQEVPSHQANASRERSASAAAQRDDKSATTKGLNRSASTGADSRGQKVNRSKPRMDLDDFSSDDDLGMESETRTTPDASEEERPKDPDLLRPKLPGAFPDSYQSTAGASDRTITDDKSQQQNRLSESPVQVSPINGAQPPALEIDTSSLEGRSSEEVPSPELVHGDETSKDSGSSRSGPSWDDEKLRAFFDESEHVRDLLVVVYDKTNLEPESKDHPVVSGMFREQNAKLAEITTQLDNMLGDWLARKQRLRGTV</sequence>
<feature type="region of interest" description="Disordered" evidence="3">
    <location>
        <begin position="481"/>
        <end position="529"/>
    </location>
</feature>
<evidence type="ECO:0000256" key="1">
    <source>
        <dbReference type="ARBA" id="ARBA00022443"/>
    </source>
</evidence>
<dbReference type="GO" id="GO:0030950">
    <property type="term" value="P:establishment or maintenance of actin cytoskeleton polarity"/>
    <property type="evidence" value="ECO:0007669"/>
    <property type="project" value="TreeGrafter"/>
</dbReference>
<feature type="compositionally biased region" description="Basic and acidic residues" evidence="3">
    <location>
        <begin position="270"/>
        <end position="289"/>
    </location>
</feature>
<name>A0A0N8H5D0_9HYPO</name>
<dbReference type="FunFam" id="2.30.30.40:FF:000035">
    <property type="entry name" value="SH3 domain containing protein"/>
    <property type="match status" value="1"/>
</dbReference>
<keyword evidence="1 2" id="KW-0728">SH3 domain</keyword>
<feature type="compositionally biased region" description="Polar residues" evidence="3">
    <location>
        <begin position="571"/>
        <end position="580"/>
    </location>
</feature>
<keyword evidence="6" id="KW-1185">Reference proteome</keyword>
<dbReference type="GO" id="GO:0008104">
    <property type="term" value="P:intracellular protein localization"/>
    <property type="evidence" value="ECO:0007669"/>
    <property type="project" value="TreeGrafter"/>
</dbReference>
<protein>
    <recommendedName>
        <fullName evidence="4">SH3 domain-containing protein</fullName>
    </recommendedName>
</protein>
<dbReference type="Gene3D" id="2.30.30.40">
    <property type="entry name" value="SH3 Domains"/>
    <property type="match status" value="1"/>
</dbReference>
<feature type="region of interest" description="Disordered" evidence="3">
    <location>
        <begin position="1"/>
        <end position="152"/>
    </location>
</feature>
<dbReference type="EMBL" id="LKCW01000230">
    <property type="protein sequence ID" value="KPM35828.1"/>
    <property type="molecule type" value="Genomic_DNA"/>
</dbReference>
<dbReference type="STRING" id="78410.A0A0N8H5D0"/>
<feature type="compositionally biased region" description="Low complexity" evidence="3">
    <location>
        <begin position="164"/>
        <end position="174"/>
    </location>
</feature>
<feature type="compositionally biased region" description="Acidic residues" evidence="3">
    <location>
        <begin position="824"/>
        <end position="834"/>
    </location>
</feature>
<dbReference type="SMART" id="SM00326">
    <property type="entry name" value="SH3"/>
    <property type="match status" value="1"/>
</dbReference>
<dbReference type="PANTHER" id="PTHR47775:SF1">
    <property type="entry name" value="BUD SITE SELECTION PROTEIN 14"/>
    <property type="match status" value="1"/>
</dbReference>
<evidence type="ECO:0000313" key="6">
    <source>
        <dbReference type="Proteomes" id="UP000050424"/>
    </source>
</evidence>
<feature type="compositionally biased region" description="Polar residues" evidence="3">
    <location>
        <begin position="795"/>
        <end position="807"/>
    </location>
</feature>
<dbReference type="Proteomes" id="UP000050424">
    <property type="component" value="Unassembled WGS sequence"/>
</dbReference>
<dbReference type="GO" id="GO:0051286">
    <property type="term" value="C:cell tip"/>
    <property type="evidence" value="ECO:0007669"/>
    <property type="project" value="TreeGrafter"/>
</dbReference>
<organism evidence="5 6">
    <name type="scientific">Neonectria ditissima</name>
    <dbReference type="NCBI Taxonomy" id="78410"/>
    <lineage>
        <taxon>Eukaryota</taxon>
        <taxon>Fungi</taxon>
        <taxon>Dikarya</taxon>
        <taxon>Ascomycota</taxon>
        <taxon>Pezizomycotina</taxon>
        <taxon>Sordariomycetes</taxon>
        <taxon>Hypocreomycetidae</taxon>
        <taxon>Hypocreales</taxon>
        <taxon>Nectriaceae</taxon>
        <taxon>Neonectria</taxon>
    </lineage>
</organism>
<gene>
    <name evidence="5" type="ORF">AK830_g10745</name>
</gene>
<feature type="region of interest" description="Disordered" evidence="3">
    <location>
        <begin position="164"/>
        <end position="194"/>
    </location>
</feature>
<feature type="region of interest" description="Disordered" evidence="3">
    <location>
        <begin position="597"/>
        <end position="948"/>
    </location>
</feature>